<name>A0A8K0V4Z9_9ENTR</name>
<evidence type="ECO:0000256" key="1">
    <source>
        <dbReference type="SAM" id="Phobius"/>
    </source>
</evidence>
<dbReference type="EMBL" id="JAEPBH010000015">
    <property type="protein sequence ID" value="MBK4715124.1"/>
    <property type="molecule type" value="Genomic_DNA"/>
</dbReference>
<dbReference type="RefSeq" id="WP_238713356.1">
    <property type="nucleotide sequence ID" value="NZ_JAEPBH010000015.1"/>
</dbReference>
<organism evidence="2 3">
    <name type="scientific">Tenebrionibacter intestinalis</name>
    <dbReference type="NCBI Taxonomy" id="2799638"/>
    <lineage>
        <taxon>Bacteria</taxon>
        <taxon>Pseudomonadati</taxon>
        <taxon>Pseudomonadota</taxon>
        <taxon>Gammaproteobacteria</taxon>
        <taxon>Enterobacterales</taxon>
        <taxon>Enterobacteriaceae</taxon>
        <taxon>Tenebrionibacter/Tenebrionicola group</taxon>
        <taxon>Tenebrionibacter</taxon>
    </lineage>
</organism>
<keyword evidence="1" id="KW-1133">Transmembrane helix</keyword>
<feature type="transmembrane region" description="Helical" evidence="1">
    <location>
        <begin position="47"/>
        <end position="68"/>
    </location>
</feature>
<dbReference type="Proteomes" id="UP000659047">
    <property type="component" value="Unassembled WGS sequence"/>
</dbReference>
<feature type="transmembrane region" description="Helical" evidence="1">
    <location>
        <begin position="88"/>
        <end position="111"/>
    </location>
</feature>
<reference evidence="2" key="1">
    <citation type="submission" date="2021-01" db="EMBL/GenBank/DDBJ databases">
        <title>Intestinitalea alba gen. nov., sp. nov., a novel genus of the family Enterobacteriaceae, isolated from the gut of the plastic-eating mealworm Tenebrio molitor L.</title>
        <authorList>
            <person name="Yang Y."/>
        </authorList>
    </citation>
    <scope>NUCLEOTIDE SEQUENCE</scope>
    <source>
        <strain evidence="2">BIT-L3</strain>
    </source>
</reference>
<proteinExistence type="predicted"/>
<keyword evidence="3" id="KW-1185">Reference proteome</keyword>
<accession>A0A8K0V4Z9</accession>
<keyword evidence="1" id="KW-0812">Transmembrane</keyword>
<evidence type="ECO:0000313" key="2">
    <source>
        <dbReference type="EMBL" id="MBK4715124.1"/>
    </source>
</evidence>
<keyword evidence="1" id="KW-0472">Membrane</keyword>
<sequence length="112" mass="13137">MKTMTTPHYNQDAIVTNRLKKLEKIATPVFFAIPLCLWLAGGKTLALWTLCIWPLYCVTYLVTFHRIFRHYSSPELRKVAVMSNQHVFYQMSWLILVLISLLCIFLIFQAIE</sequence>
<feature type="transmembrane region" description="Helical" evidence="1">
    <location>
        <begin position="25"/>
        <end position="41"/>
    </location>
</feature>
<dbReference type="AlphaFoldDB" id="A0A8K0V4Z9"/>
<evidence type="ECO:0000313" key="3">
    <source>
        <dbReference type="Proteomes" id="UP000659047"/>
    </source>
</evidence>
<comment type="caution">
    <text evidence="2">The sequence shown here is derived from an EMBL/GenBank/DDBJ whole genome shotgun (WGS) entry which is preliminary data.</text>
</comment>
<gene>
    <name evidence="2" type="ORF">JJB97_07230</name>
</gene>
<protein>
    <submittedName>
        <fullName evidence="2">Uncharacterized protein</fullName>
    </submittedName>
</protein>